<evidence type="ECO:0000313" key="3">
    <source>
        <dbReference type="EMBL" id="KAJ3566720.1"/>
    </source>
</evidence>
<dbReference type="Proteomes" id="UP001148614">
    <property type="component" value="Unassembled WGS sequence"/>
</dbReference>
<feature type="compositionally biased region" description="Polar residues" evidence="1">
    <location>
        <begin position="199"/>
        <end position="208"/>
    </location>
</feature>
<gene>
    <name evidence="3" type="ORF">NPX13_g7031</name>
</gene>
<proteinExistence type="predicted"/>
<organism evidence="3 4">
    <name type="scientific">Xylaria arbuscula</name>
    <dbReference type="NCBI Taxonomy" id="114810"/>
    <lineage>
        <taxon>Eukaryota</taxon>
        <taxon>Fungi</taxon>
        <taxon>Dikarya</taxon>
        <taxon>Ascomycota</taxon>
        <taxon>Pezizomycotina</taxon>
        <taxon>Sordariomycetes</taxon>
        <taxon>Xylariomycetidae</taxon>
        <taxon>Xylariales</taxon>
        <taxon>Xylariaceae</taxon>
        <taxon>Xylaria</taxon>
    </lineage>
</organism>
<keyword evidence="2" id="KW-0812">Transmembrane</keyword>
<protein>
    <submittedName>
        <fullName evidence="3">Uncharacterized protein</fullName>
    </submittedName>
</protein>
<sequence length="410" mass="44087">MSSSFAQSVSVSVSVGAGQGVGSQITLGSQTETEQTTTAPPLTTTFTPPSACETPLAVLDECYDDFHCDAVYVPFLYTKSADSPPVTCLPQTTVYSDGFVDGQFEYSPGLYCPKGMTTATSIANQYLCCPSGLTYSFDGKFDTCTGTVTEGVFWAGSVDFNSGTIARVITLSAADDTTMFLGAYPIWLTQSISHTIGDLPSQSTSSIQKETDSSTSSRTSSPIHTTTQGCFRRRDCQATPSPTIHHSSASSRLPLRVEIGAIVGGVIGFVLLALAAILLLRYRRRRLRQRHQTIDSPPTNSEAAIQQYYLKKHFPELPVVEMAAELEGTQVEDHGPGAGIYVWKPELEGTAGMPGTVGVYVRKKSELEARYDGTFTGSPYPVHEIGSRTTEAAPESPIVGPSFIRYSVRE</sequence>
<name>A0A9W8NB95_9PEZI</name>
<feature type="region of interest" description="Disordered" evidence="1">
    <location>
        <begin position="199"/>
        <end position="249"/>
    </location>
</feature>
<feature type="compositionally biased region" description="Polar residues" evidence="1">
    <location>
        <begin position="238"/>
        <end position="249"/>
    </location>
</feature>
<dbReference type="VEuPathDB" id="FungiDB:F4678DRAFT_320806"/>
<feature type="compositionally biased region" description="Low complexity" evidence="1">
    <location>
        <begin position="213"/>
        <end position="227"/>
    </location>
</feature>
<dbReference type="AlphaFoldDB" id="A0A9W8NB95"/>
<accession>A0A9W8NB95</accession>
<evidence type="ECO:0000256" key="2">
    <source>
        <dbReference type="SAM" id="Phobius"/>
    </source>
</evidence>
<feature type="transmembrane region" description="Helical" evidence="2">
    <location>
        <begin position="259"/>
        <end position="280"/>
    </location>
</feature>
<keyword evidence="2" id="KW-1133">Transmembrane helix</keyword>
<keyword evidence="4" id="KW-1185">Reference proteome</keyword>
<dbReference type="EMBL" id="JANPWZ010001324">
    <property type="protein sequence ID" value="KAJ3566720.1"/>
    <property type="molecule type" value="Genomic_DNA"/>
</dbReference>
<comment type="caution">
    <text evidence="3">The sequence shown here is derived from an EMBL/GenBank/DDBJ whole genome shotgun (WGS) entry which is preliminary data.</text>
</comment>
<evidence type="ECO:0000313" key="4">
    <source>
        <dbReference type="Proteomes" id="UP001148614"/>
    </source>
</evidence>
<feature type="region of interest" description="Disordered" evidence="1">
    <location>
        <begin position="25"/>
        <end position="44"/>
    </location>
</feature>
<evidence type="ECO:0000256" key="1">
    <source>
        <dbReference type="SAM" id="MobiDB-lite"/>
    </source>
</evidence>
<reference evidence="3" key="1">
    <citation type="submission" date="2022-07" db="EMBL/GenBank/DDBJ databases">
        <title>Genome Sequence of Xylaria arbuscula.</title>
        <authorList>
            <person name="Buettner E."/>
        </authorList>
    </citation>
    <scope>NUCLEOTIDE SEQUENCE</scope>
    <source>
        <strain evidence="3">VT107</strain>
    </source>
</reference>
<keyword evidence="2" id="KW-0472">Membrane</keyword>